<dbReference type="EMBL" id="FZMP01000124">
    <property type="protein sequence ID" value="SNQ60897.1"/>
    <property type="molecule type" value="Genomic_DNA"/>
</dbReference>
<keyword evidence="1" id="KW-0812">Transmembrane</keyword>
<evidence type="ECO:0000259" key="2">
    <source>
        <dbReference type="Pfam" id="PF07790"/>
    </source>
</evidence>
<dbReference type="PANTHER" id="PTHR38138">
    <property type="entry name" value="VNG6441H"/>
    <property type="match status" value="1"/>
</dbReference>
<evidence type="ECO:0000313" key="3">
    <source>
        <dbReference type="EMBL" id="SNQ60897.1"/>
    </source>
</evidence>
<sequence>MVFPILFCGFNNYFSKNKIVVKNKIEKVKDTKNILRAMRQLSECRSAASSVIGVVLLVGMTVIMVSVIALSVFAYGAFEIQPVPAAKILVVEASGDTDKPLYKNVIVLKHRGGDMLIKKNTEIIIAGKGYAYTGHDTHPSSVQDIRVTYKDLSGNNYGGEDGSNLGEIVDGTTWDAGETIRLIGYDGKNINNLITDIQNNTVDSKWKLEDRSIVEVTVIDTATNQIIAVSQATVKKA</sequence>
<dbReference type="Proteomes" id="UP000218615">
    <property type="component" value="Unassembled WGS sequence"/>
</dbReference>
<dbReference type="InterPro" id="IPR012859">
    <property type="entry name" value="Pilin_N_archaeal"/>
</dbReference>
<keyword evidence="4" id="KW-1185">Reference proteome</keyword>
<proteinExistence type="predicted"/>
<feature type="domain" description="Archaeal Type IV pilin N-terminal" evidence="2">
    <location>
        <begin position="47"/>
        <end position="128"/>
    </location>
</feature>
<dbReference type="PANTHER" id="PTHR38138:SF1">
    <property type="entry name" value="ARCHAEAL TYPE IV PILIN N-TERMINAL DOMAIN-CONTAINING PROTEIN"/>
    <property type="match status" value="1"/>
</dbReference>
<gene>
    <name evidence="3" type="ORF">MNV_210004</name>
</gene>
<keyword evidence="1" id="KW-1133">Transmembrane helix</keyword>
<dbReference type="AlphaFoldDB" id="A0A284VNY2"/>
<evidence type="ECO:0000256" key="1">
    <source>
        <dbReference type="SAM" id="Phobius"/>
    </source>
</evidence>
<feature type="transmembrane region" description="Helical" evidence="1">
    <location>
        <begin position="48"/>
        <end position="78"/>
    </location>
</feature>
<organism evidence="3 4">
    <name type="scientific">Candidatus Methanoperedens nitratireducens</name>
    <dbReference type="NCBI Taxonomy" id="1392998"/>
    <lineage>
        <taxon>Archaea</taxon>
        <taxon>Methanobacteriati</taxon>
        <taxon>Methanobacteriota</taxon>
        <taxon>Stenosarchaea group</taxon>
        <taxon>Methanomicrobia</taxon>
        <taxon>Methanosarcinales</taxon>
        <taxon>ANME-2 cluster</taxon>
        <taxon>Candidatus Methanoperedentaceae</taxon>
        <taxon>Candidatus Methanoperedens</taxon>
    </lineage>
</organism>
<accession>A0A284VNY2</accession>
<dbReference type="Pfam" id="PF07790">
    <property type="entry name" value="Pilin_N"/>
    <property type="match status" value="1"/>
</dbReference>
<reference evidence="4" key="1">
    <citation type="submission" date="2017-06" db="EMBL/GenBank/DDBJ databases">
        <authorList>
            <person name="Cremers G."/>
        </authorList>
    </citation>
    <scope>NUCLEOTIDE SEQUENCE [LARGE SCALE GENOMIC DNA]</scope>
</reference>
<protein>
    <recommendedName>
        <fullName evidence="2">Archaeal Type IV pilin N-terminal domain-containing protein</fullName>
    </recommendedName>
</protein>
<keyword evidence="1" id="KW-0472">Membrane</keyword>
<evidence type="ECO:0000313" key="4">
    <source>
        <dbReference type="Proteomes" id="UP000218615"/>
    </source>
</evidence>
<name>A0A284VNY2_9EURY</name>